<dbReference type="NCBIfam" id="TIGR03519">
    <property type="entry name" value="T9SS_PorP_fam"/>
    <property type="match status" value="1"/>
</dbReference>
<evidence type="ECO:0000313" key="1">
    <source>
        <dbReference type="EMBL" id="MDT0678663.1"/>
    </source>
</evidence>
<dbReference type="InterPro" id="IPR019861">
    <property type="entry name" value="PorP/SprF_Bacteroidetes"/>
</dbReference>
<organism evidence="1 2">
    <name type="scientific">Autumnicola musiva</name>
    <dbReference type="NCBI Taxonomy" id="3075589"/>
    <lineage>
        <taxon>Bacteria</taxon>
        <taxon>Pseudomonadati</taxon>
        <taxon>Bacteroidota</taxon>
        <taxon>Flavobacteriia</taxon>
        <taxon>Flavobacteriales</taxon>
        <taxon>Flavobacteriaceae</taxon>
        <taxon>Autumnicola</taxon>
    </lineage>
</organism>
<dbReference type="Pfam" id="PF11751">
    <property type="entry name" value="PorP_SprF"/>
    <property type="match status" value="1"/>
</dbReference>
<accession>A0ABU3DCG6</accession>
<dbReference type="Proteomes" id="UP001262582">
    <property type="component" value="Unassembled WGS sequence"/>
</dbReference>
<comment type="caution">
    <text evidence="1">The sequence shown here is derived from an EMBL/GenBank/DDBJ whole genome shotgun (WGS) entry which is preliminary data.</text>
</comment>
<reference evidence="1 2" key="1">
    <citation type="submission" date="2023-09" db="EMBL/GenBank/DDBJ databases">
        <authorList>
            <person name="Rey-Velasco X."/>
        </authorList>
    </citation>
    <scope>NUCLEOTIDE SEQUENCE [LARGE SCALE GENOMIC DNA]</scope>
    <source>
        <strain evidence="1 2">F117</strain>
    </source>
</reference>
<dbReference type="RefSeq" id="WP_311504997.1">
    <property type="nucleotide sequence ID" value="NZ_JAVRHK010000029.1"/>
</dbReference>
<keyword evidence="2" id="KW-1185">Reference proteome</keyword>
<name>A0ABU3DCG6_9FLAO</name>
<dbReference type="EMBL" id="JAVRHK010000029">
    <property type="protein sequence ID" value="MDT0678663.1"/>
    <property type="molecule type" value="Genomic_DNA"/>
</dbReference>
<protein>
    <submittedName>
        <fullName evidence="1">PorP/SprF family type IX secretion system membrane protein</fullName>
    </submittedName>
</protein>
<evidence type="ECO:0000313" key="2">
    <source>
        <dbReference type="Proteomes" id="UP001262582"/>
    </source>
</evidence>
<proteinExistence type="predicted"/>
<gene>
    <name evidence="1" type="ORF">RM539_18965</name>
</gene>
<sequence>MIRKQWLSFSSPLNGNKMGIGLNLFHDKIGPSSYKSFAAVYAYNIKVNRNIILALGVNAGGSLLDIDLTQGSFENPSDNANITLDNKFYARVGAGALLSSDSWFLVLSVPNFFKEDFYDDKIMNVVADKLQFNVLAGYMFPLNRNRDLIFRPSVLAHIVEGNHITLNTNANFFAL</sequence>